<dbReference type="Pfam" id="PF20101">
    <property type="entry name" value="DUF6491"/>
    <property type="match status" value="1"/>
</dbReference>
<dbReference type="EMBL" id="PDEM01000009">
    <property type="protein sequence ID" value="PHZ86256.1"/>
    <property type="molecule type" value="Genomic_DNA"/>
</dbReference>
<keyword evidence="1" id="KW-0732">Signal</keyword>
<evidence type="ECO:0000313" key="3">
    <source>
        <dbReference type="Proteomes" id="UP000229730"/>
    </source>
</evidence>
<evidence type="ECO:0000313" key="2">
    <source>
        <dbReference type="EMBL" id="PHZ86256.1"/>
    </source>
</evidence>
<dbReference type="Proteomes" id="UP000229730">
    <property type="component" value="Unassembled WGS sequence"/>
</dbReference>
<proteinExistence type="predicted"/>
<dbReference type="InterPro" id="IPR045500">
    <property type="entry name" value="DUF6491"/>
</dbReference>
<comment type="caution">
    <text evidence="2">The sequence shown here is derived from an EMBL/GenBank/DDBJ whole genome shotgun (WGS) entry which is preliminary data.</text>
</comment>
<evidence type="ECO:0000256" key="1">
    <source>
        <dbReference type="SAM" id="SignalP"/>
    </source>
</evidence>
<accession>A0A2G4YXU7</accession>
<feature type="signal peptide" evidence="1">
    <location>
        <begin position="1"/>
        <end position="24"/>
    </location>
</feature>
<feature type="chain" id="PRO_5013801209" evidence="1">
    <location>
        <begin position="25"/>
        <end position="143"/>
    </location>
</feature>
<name>A0A2G4YXU7_9PROT</name>
<protein>
    <submittedName>
        <fullName evidence="2">Uncharacterized protein</fullName>
    </submittedName>
</protein>
<dbReference type="InParanoid" id="A0A2G4YXU7"/>
<organism evidence="2 3">
    <name type="scientific">Paremcibacter congregatus</name>
    <dbReference type="NCBI Taxonomy" id="2043170"/>
    <lineage>
        <taxon>Bacteria</taxon>
        <taxon>Pseudomonadati</taxon>
        <taxon>Pseudomonadota</taxon>
        <taxon>Alphaproteobacteria</taxon>
        <taxon>Emcibacterales</taxon>
        <taxon>Emcibacteraceae</taxon>
        <taxon>Paremcibacter</taxon>
    </lineage>
</organism>
<keyword evidence="3" id="KW-1185">Reference proteome</keyword>
<sequence>MKFQKFSLGAIGLSFLLFSQIATAEKQMPEKLSEDTYNNIISSFDKSKDCIKLNKRVHWKALNTSSLLVYTRANDMVYYLSLKHPRFDIDFAQQIGLNTSNNFRFCGNIDESVYFGDQQYRVKAIKKINKEMATQLIAYRDNE</sequence>
<gene>
    <name evidence="2" type="ORF">CRD36_06215</name>
</gene>
<dbReference type="AlphaFoldDB" id="A0A2G4YXU7"/>
<dbReference type="RefSeq" id="WP_099471840.1">
    <property type="nucleotide sequence ID" value="NZ_CP041025.1"/>
</dbReference>
<reference evidence="2 3" key="1">
    <citation type="submission" date="2017-10" db="EMBL/GenBank/DDBJ databases">
        <title>Frigbacter circumglobatus gen. nov. sp. nov., isolated from sediment cultured in situ.</title>
        <authorList>
            <person name="Zhao Z."/>
        </authorList>
    </citation>
    <scope>NUCLEOTIDE SEQUENCE [LARGE SCALE GENOMIC DNA]</scope>
    <source>
        <strain evidence="2 3">ZYL</strain>
    </source>
</reference>